<accession>A0A3R8MHU2</accession>
<proteinExistence type="predicted"/>
<dbReference type="Proteomes" id="UP000276010">
    <property type="component" value="Unassembled WGS sequence"/>
</dbReference>
<dbReference type="PIRSF" id="PIRSF012337">
    <property type="entry name" value="gp45"/>
    <property type="match status" value="1"/>
</dbReference>
<sequence>MQALNRMIAPIKRGLQLLVSRAVVSMVNDAYARQNLQLRLQSDEVADDVERFQNYGHYSVPKAGEAIVVSVGGKRSHLVAVVVDDKSVRPAGLIAGDSVLYHLEGHHLRLTENGVAILSCKKLVIETETLDCSAEEITFDSPQTTFTGDVNIMGISTAADHQSGGISAKDHDHEQKVGKPVSV</sequence>
<gene>
    <name evidence="3" type="ORF">EIM44_04425</name>
</gene>
<evidence type="ECO:0000259" key="2">
    <source>
        <dbReference type="Pfam" id="PF06890"/>
    </source>
</evidence>
<evidence type="ECO:0000256" key="1">
    <source>
        <dbReference type="SAM" id="MobiDB-lite"/>
    </source>
</evidence>
<feature type="compositionally biased region" description="Basic and acidic residues" evidence="1">
    <location>
        <begin position="168"/>
        <end position="177"/>
    </location>
</feature>
<evidence type="ECO:0000313" key="4">
    <source>
        <dbReference type="Proteomes" id="UP000276010"/>
    </source>
</evidence>
<dbReference type="AlphaFoldDB" id="A0A3R8MHU2"/>
<dbReference type="InterPro" id="IPR053861">
    <property type="entry name" value="Phage_Mu_Gp45_N"/>
</dbReference>
<dbReference type="STRING" id="1263831.F543_5770"/>
<feature type="region of interest" description="Disordered" evidence="1">
    <location>
        <begin position="161"/>
        <end position="183"/>
    </location>
</feature>
<organism evidence="3 4">
    <name type="scientific">Bibersteinia trehalosi</name>
    <name type="common">Pasteurella trehalosi</name>
    <dbReference type="NCBI Taxonomy" id="47735"/>
    <lineage>
        <taxon>Bacteria</taxon>
        <taxon>Pseudomonadati</taxon>
        <taxon>Pseudomonadota</taxon>
        <taxon>Gammaproteobacteria</taxon>
        <taxon>Pasteurellales</taxon>
        <taxon>Pasteurellaceae</taxon>
        <taxon>Bibersteinia</taxon>
    </lineage>
</organism>
<dbReference type="RefSeq" id="WP_125134702.1">
    <property type="nucleotide sequence ID" value="NZ_RRUC01000015.1"/>
</dbReference>
<comment type="caution">
    <text evidence="3">The sequence shown here is derived from an EMBL/GenBank/DDBJ whole genome shotgun (WGS) entry which is preliminary data.</text>
</comment>
<dbReference type="InterPro" id="IPR014462">
    <property type="entry name" value="Phage_Mu_Gp45"/>
</dbReference>
<dbReference type="Pfam" id="PF06890">
    <property type="entry name" value="Phage_Mu_Gp45"/>
    <property type="match status" value="1"/>
</dbReference>
<dbReference type="InterPro" id="IPR013046">
    <property type="entry name" value="GpV/Gp45"/>
</dbReference>
<protein>
    <submittedName>
        <fullName evidence="3">Phage baseplate assembly protein V</fullName>
    </submittedName>
</protein>
<evidence type="ECO:0000313" key="3">
    <source>
        <dbReference type="EMBL" id="RRN04689.1"/>
    </source>
</evidence>
<dbReference type="EMBL" id="RRUC01000015">
    <property type="protein sequence ID" value="RRN04689.1"/>
    <property type="molecule type" value="Genomic_DNA"/>
</dbReference>
<name>A0A3R8MHU2_BIBTR</name>
<reference evidence="3 4" key="1">
    <citation type="submission" date="2018-11" db="EMBL/GenBank/DDBJ databases">
        <title>Whole genome sequence of Bibersteinia trehalosi strain OADDL-BT1 an multidrug resistant pathogen isolate.</title>
        <authorList>
            <person name="Couger M."/>
            <person name="Ramachandran A."/>
        </authorList>
    </citation>
    <scope>NUCLEOTIDE SEQUENCE [LARGE SCALE GENOMIC DNA]</scope>
    <source>
        <strain evidence="3 4">OADDL-BT1</strain>
    </source>
</reference>
<dbReference type="NCBIfam" id="TIGR01644">
    <property type="entry name" value="phage_P2_V"/>
    <property type="match status" value="1"/>
</dbReference>
<feature type="domain" description="Bacteriophage Mu Gp45 N-terminal" evidence="2">
    <location>
        <begin position="21"/>
        <end position="86"/>
    </location>
</feature>